<accession>A0A6S6XQD2</accession>
<dbReference type="PANTHER" id="PTHR33525">
    <property type="match status" value="1"/>
</dbReference>
<evidence type="ECO:0000313" key="3">
    <source>
        <dbReference type="Proteomes" id="UP000515733"/>
    </source>
</evidence>
<dbReference type="KEGG" id="doe:DENOEST_0966"/>
<dbReference type="RefSeq" id="WP_232096440.1">
    <property type="nucleotide sequence ID" value="NZ_LR778301.1"/>
</dbReference>
<keyword evidence="3" id="KW-1185">Reference proteome</keyword>
<sequence>MVAVDRMPAFPRSVQKVLELTRNINCLPRDLVGVIEKDPVMTMKILKVINSAYYSLPNKITSINQSVVYLGINTIKNLSLSFAAVGILPRTNTAGFDIQRYLVHSLATAAVARQLCAVYAKGQADPGDCYVAGLLHDFGKVVFAQYLPAEFRDALETGMRDHLPLYVVERDMIGADHGVVGAMLAKRWQFPEHLIACIRDHHLEEAEPSAMMDCLRVADQICRGPELGGDGEGDWVGQVPVSPRFGDDLSKVVASLGDFDKIVADARTFVVVDGE</sequence>
<reference evidence="2 3" key="1">
    <citation type="submission" date="2020-03" db="EMBL/GenBank/DDBJ databases">
        <authorList>
            <consortium name="Genoscope - CEA"/>
            <person name="William W."/>
        </authorList>
    </citation>
    <scope>NUCLEOTIDE SEQUENCE [LARGE SCALE GENOMIC DNA]</scope>
    <source>
        <strain evidence="3">DSM 16959</strain>
    </source>
</reference>
<feature type="domain" description="HDOD" evidence="1">
    <location>
        <begin position="7"/>
        <end position="204"/>
    </location>
</feature>
<dbReference type="CDD" id="cd00077">
    <property type="entry name" value="HDc"/>
    <property type="match status" value="1"/>
</dbReference>
<dbReference type="PANTHER" id="PTHR33525:SF3">
    <property type="entry name" value="RIBONUCLEASE Y"/>
    <property type="match status" value="1"/>
</dbReference>
<dbReference type="SUPFAM" id="SSF109604">
    <property type="entry name" value="HD-domain/PDEase-like"/>
    <property type="match status" value="1"/>
</dbReference>
<proteinExistence type="predicted"/>
<dbReference type="Pfam" id="PF08668">
    <property type="entry name" value="HDOD"/>
    <property type="match status" value="1"/>
</dbReference>
<dbReference type="EMBL" id="LR778301">
    <property type="protein sequence ID" value="CAB1368131.1"/>
    <property type="molecule type" value="Genomic_DNA"/>
</dbReference>
<dbReference type="Proteomes" id="UP000515733">
    <property type="component" value="Chromosome"/>
</dbReference>
<evidence type="ECO:0000313" key="2">
    <source>
        <dbReference type="EMBL" id="CAB1368131.1"/>
    </source>
</evidence>
<dbReference type="Gene3D" id="1.10.3210.10">
    <property type="entry name" value="Hypothetical protein af1432"/>
    <property type="match status" value="1"/>
</dbReference>
<dbReference type="InterPro" id="IPR003607">
    <property type="entry name" value="HD/PDEase_dom"/>
</dbReference>
<dbReference type="InterPro" id="IPR013976">
    <property type="entry name" value="HDOD"/>
</dbReference>
<dbReference type="SMART" id="SM00471">
    <property type="entry name" value="HDc"/>
    <property type="match status" value="1"/>
</dbReference>
<dbReference type="InterPro" id="IPR006675">
    <property type="entry name" value="HDIG_dom"/>
</dbReference>
<name>A0A6S6XQD2_9PROT</name>
<dbReference type="InterPro" id="IPR052340">
    <property type="entry name" value="RNase_Y/CdgJ"/>
</dbReference>
<dbReference type="NCBIfam" id="TIGR00277">
    <property type="entry name" value="HDIG"/>
    <property type="match status" value="1"/>
</dbReference>
<evidence type="ECO:0000259" key="1">
    <source>
        <dbReference type="PROSITE" id="PS51833"/>
    </source>
</evidence>
<keyword evidence="2" id="KW-0378">Hydrolase</keyword>
<dbReference type="AlphaFoldDB" id="A0A6S6XQD2"/>
<organism evidence="2 3">
    <name type="scientific">Denitratisoma oestradiolicum</name>
    <dbReference type="NCBI Taxonomy" id="311182"/>
    <lineage>
        <taxon>Bacteria</taxon>
        <taxon>Pseudomonadati</taxon>
        <taxon>Pseudomonadota</taxon>
        <taxon>Betaproteobacteria</taxon>
        <taxon>Nitrosomonadales</taxon>
        <taxon>Sterolibacteriaceae</taxon>
        <taxon>Denitratisoma</taxon>
    </lineage>
</organism>
<gene>
    <name evidence="2" type="ORF">DENOEST_0966</name>
</gene>
<dbReference type="PROSITE" id="PS51833">
    <property type="entry name" value="HDOD"/>
    <property type="match status" value="1"/>
</dbReference>
<dbReference type="GO" id="GO:0016787">
    <property type="term" value="F:hydrolase activity"/>
    <property type="evidence" value="ECO:0007669"/>
    <property type="project" value="UniProtKB-KW"/>
</dbReference>
<protein>
    <submittedName>
        <fullName evidence="2">Metal dependent phosphohydrolase</fullName>
    </submittedName>
</protein>